<accession>A0AAJ0EGN8</accession>
<evidence type="ECO:0000313" key="2">
    <source>
        <dbReference type="Proteomes" id="UP001243989"/>
    </source>
</evidence>
<reference evidence="1" key="1">
    <citation type="submission" date="2021-06" db="EMBL/GenBank/DDBJ databases">
        <title>Comparative genomics, transcriptomics and evolutionary studies reveal genomic signatures of adaptation to plant cell wall in hemibiotrophic fungi.</title>
        <authorList>
            <consortium name="DOE Joint Genome Institute"/>
            <person name="Baroncelli R."/>
            <person name="Diaz J.F."/>
            <person name="Benocci T."/>
            <person name="Peng M."/>
            <person name="Battaglia E."/>
            <person name="Haridas S."/>
            <person name="Andreopoulos W."/>
            <person name="Labutti K."/>
            <person name="Pangilinan J."/>
            <person name="Floch G.L."/>
            <person name="Makela M.R."/>
            <person name="Henrissat B."/>
            <person name="Grigoriev I.V."/>
            <person name="Crouch J.A."/>
            <person name="De Vries R.P."/>
            <person name="Sukno S.A."/>
            <person name="Thon M.R."/>
        </authorList>
    </citation>
    <scope>NUCLEOTIDE SEQUENCE</scope>
    <source>
        <strain evidence="1">CBS 102054</strain>
    </source>
</reference>
<proteinExistence type="predicted"/>
<name>A0AAJ0EGN8_9PEZI</name>
<comment type="caution">
    <text evidence="1">The sequence shown here is derived from an EMBL/GenBank/DDBJ whole genome shotgun (WGS) entry which is preliminary data.</text>
</comment>
<dbReference type="Proteomes" id="UP001243989">
    <property type="component" value="Unassembled WGS sequence"/>
</dbReference>
<dbReference type="EMBL" id="JAHMHQ010000011">
    <property type="protein sequence ID" value="KAK1636160.1"/>
    <property type="molecule type" value="Genomic_DNA"/>
</dbReference>
<protein>
    <submittedName>
        <fullName evidence="1">Uncharacterized protein</fullName>
    </submittedName>
</protein>
<keyword evidence="2" id="KW-1185">Reference proteome</keyword>
<gene>
    <name evidence="1" type="ORF">BDP81DRAFT_429148</name>
</gene>
<dbReference type="RefSeq" id="XP_060444767.1">
    <property type="nucleotide sequence ID" value="XM_060590490.1"/>
</dbReference>
<sequence length="62" mass="6588">MVNGPRGGDVGLGCDQHVELDCADVFAQATAFEGELIAMGKEMFGRLLRFATAALVCVDQLE</sequence>
<dbReference type="GeneID" id="85475352"/>
<organism evidence="1 2">
    <name type="scientific">Colletotrichum phormii</name>
    <dbReference type="NCBI Taxonomy" id="359342"/>
    <lineage>
        <taxon>Eukaryota</taxon>
        <taxon>Fungi</taxon>
        <taxon>Dikarya</taxon>
        <taxon>Ascomycota</taxon>
        <taxon>Pezizomycotina</taxon>
        <taxon>Sordariomycetes</taxon>
        <taxon>Hypocreomycetidae</taxon>
        <taxon>Glomerellales</taxon>
        <taxon>Glomerellaceae</taxon>
        <taxon>Colletotrichum</taxon>
        <taxon>Colletotrichum acutatum species complex</taxon>
    </lineage>
</organism>
<dbReference type="AlphaFoldDB" id="A0AAJ0EGN8"/>
<evidence type="ECO:0000313" key="1">
    <source>
        <dbReference type="EMBL" id="KAK1636160.1"/>
    </source>
</evidence>